<accession>H0EZN0</accession>
<dbReference type="HOGENOM" id="CLU_2236870_0_0_1"/>
<dbReference type="EMBL" id="AGUE01000295">
    <property type="protein sequence ID" value="EHK96017.1"/>
    <property type="molecule type" value="Genomic_DNA"/>
</dbReference>
<name>H0EZN0_GLAL7</name>
<dbReference type="InParanoid" id="H0EZN0"/>
<gene>
    <name evidence="1" type="ORF">M7I_8306</name>
</gene>
<reference evidence="1 2" key="1">
    <citation type="journal article" date="2012" name="Eukaryot. Cell">
        <title>Genome sequence of the fungus Glarea lozoyensis: the first genome sequence of a species from the Helotiaceae family.</title>
        <authorList>
            <person name="Youssar L."/>
            <person name="Gruening B.A."/>
            <person name="Erxleben A."/>
            <person name="Guenther S."/>
            <person name="Huettel W."/>
        </authorList>
    </citation>
    <scope>NUCLEOTIDE SEQUENCE [LARGE SCALE GENOMIC DNA]</scope>
    <source>
        <strain evidence="2">ATCC 74030 / MF5533</strain>
    </source>
</reference>
<organism evidence="1 2">
    <name type="scientific">Glarea lozoyensis (strain ATCC 74030 / MF5533)</name>
    <dbReference type="NCBI Taxonomy" id="1104152"/>
    <lineage>
        <taxon>Eukaryota</taxon>
        <taxon>Fungi</taxon>
        <taxon>Dikarya</taxon>
        <taxon>Ascomycota</taxon>
        <taxon>Pezizomycotina</taxon>
        <taxon>Leotiomycetes</taxon>
        <taxon>Helotiales</taxon>
        <taxon>Helotiaceae</taxon>
        <taxon>Glarea</taxon>
    </lineage>
</organism>
<keyword evidence="2" id="KW-1185">Reference proteome</keyword>
<dbReference type="AlphaFoldDB" id="H0EZN0"/>
<proteinExistence type="predicted"/>
<evidence type="ECO:0000313" key="1">
    <source>
        <dbReference type="EMBL" id="EHK96017.1"/>
    </source>
</evidence>
<comment type="caution">
    <text evidence="1">The sequence shown here is derived from an EMBL/GenBank/DDBJ whole genome shotgun (WGS) entry which is preliminary data.</text>
</comment>
<dbReference type="Proteomes" id="UP000005446">
    <property type="component" value="Unassembled WGS sequence"/>
</dbReference>
<evidence type="ECO:0000313" key="2">
    <source>
        <dbReference type="Proteomes" id="UP000005446"/>
    </source>
</evidence>
<dbReference type="OrthoDB" id="10419651at2759"/>
<sequence>MEEFPLLASPTRPNHRSPVAIAALSSELANRGLDELHCCKDNGRGWHRGPGTIFVPHGCTAVTGCNNGAETLVCNDDTLKGINIRIATSQDSLPKRHTFSYCPRQ</sequence>
<protein>
    <submittedName>
        <fullName evidence="1">Uncharacterized protein</fullName>
    </submittedName>
</protein>